<protein>
    <submittedName>
        <fullName evidence="1">Uncharacterized protein</fullName>
    </submittedName>
</protein>
<comment type="caution">
    <text evidence="1">The sequence shown here is derived from an EMBL/GenBank/DDBJ whole genome shotgun (WGS) entry which is preliminary data.</text>
</comment>
<sequence length="173" mass="20478">MYLKDVAARHLIEEGPKFEEKVDKLRVKSYSEEQEEFRRAFLEVAEEALDGDDDRELLRLKESKSMGDVDDSDAGEVQKKLDEYFGKDDHLNENKMFLKKYFRNKMWVDEGKGKKALDDLVSDFSEDEEEIEKQEDYEREYNFRFEENAGDRVLGHSRFVEGSVKKKTNARKL</sequence>
<gene>
    <name evidence="1" type="ORF">LOK49_LG05G02386</name>
</gene>
<accession>A0ACC0HLX0</accession>
<keyword evidence="2" id="KW-1185">Reference proteome</keyword>
<name>A0ACC0HLX0_9ERIC</name>
<proteinExistence type="predicted"/>
<organism evidence="1 2">
    <name type="scientific">Camellia lanceoleosa</name>
    <dbReference type="NCBI Taxonomy" id="1840588"/>
    <lineage>
        <taxon>Eukaryota</taxon>
        <taxon>Viridiplantae</taxon>
        <taxon>Streptophyta</taxon>
        <taxon>Embryophyta</taxon>
        <taxon>Tracheophyta</taxon>
        <taxon>Spermatophyta</taxon>
        <taxon>Magnoliopsida</taxon>
        <taxon>eudicotyledons</taxon>
        <taxon>Gunneridae</taxon>
        <taxon>Pentapetalae</taxon>
        <taxon>asterids</taxon>
        <taxon>Ericales</taxon>
        <taxon>Theaceae</taxon>
        <taxon>Camellia</taxon>
    </lineage>
</organism>
<reference evidence="1 2" key="1">
    <citation type="journal article" date="2022" name="Plant J.">
        <title>Chromosome-level genome of Camellia lanceoleosa provides a valuable resource for understanding genome evolution and self-incompatibility.</title>
        <authorList>
            <person name="Gong W."/>
            <person name="Xiao S."/>
            <person name="Wang L."/>
            <person name="Liao Z."/>
            <person name="Chang Y."/>
            <person name="Mo W."/>
            <person name="Hu G."/>
            <person name="Li W."/>
            <person name="Zhao G."/>
            <person name="Zhu H."/>
            <person name="Hu X."/>
            <person name="Ji K."/>
            <person name="Xiang X."/>
            <person name="Song Q."/>
            <person name="Yuan D."/>
            <person name="Jin S."/>
            <person name="Zhang L."/>
        </authorList>
    </citation>
    <scope>NUCLEOTIDE SEQUENCE [LARGE SCALE GENOMIC DNA]</scope>
    <source>
        <strain evidence="1">SQ_2022a</strain>
    </source>
</reference>
<dbReference type="Proteomes" id="UP001060215">
    <property type="component" value="Chromosome 4"/>
</dbReference>
<evidence type="ECO:0000313" key="1">
    <source>
        <dbReference type="EMBL" id="KAI8012986.1"/>
    </source>
</evidence>
<evidence type="ECO:0000313" key="2">
    <source>
        <dbReference type="Proteomes" id="UP001060215"/>
    </source>
</evidence>
<dbReference type="EMBL" id="CM045761">
    <property type="protein sequence ID" value="KAI8012986.1"/>
    <property type="molecule type" value="Genomic_DNA"/>
</dbReference>